<dbReference type="Gene3D" id="3.40.50.1000">
    <property type="entry name" value="HAD superfamily/HAD-like"/>
    <property type="match status" value="1"/>
</dbReference>
<dbReference type="InterPro" id="IPR059000">
    <property type="entry name" value="ATPase_P-type_domA"/>
</dbReference>
<dbReference type="Gene3D" id="3.30.70.100">
    <property type="match status" value="2"/>
</dbReference>
<dbReference type="PRINTS" id="PR00119">
    <property type="entry name" value="CATATPASE"/>
</dbReference>
<feature type="transmembrane region" description="Helical" evidence="10">
    <location>
        <begin position="594"/>
        <end position="612"/>
    </location>
</feature>
<sequence length="1316" mass="145468">MRQKTYVLAKAILERKDVLFGSSENVFKPQALKEKEDAWEGVRLEMIEQGFQNFERKSWRDVRNHDWQYLRRSAVAKYEHNQKSGVEEIPYSEVDKVVFDILGNEVLHSSAQFDPMNGALNATFNWLKCEEQHTGSDSADPSFLSTLNIPAVEQVQTDQQQLNTFLSSALAASASYLSRKTSWETQSSPIESPRGDQPLRKQQRFCSQSAKQSPQNNGNENHMTDKSKDNDVIISDGPDNATNTELLVQRIIEASTQNNNNNLLISENSEEIRPSVSSGHSSSIIATKSIEDEIQEAKLRQINLQIKREEIILLQEKAKLLQEEAKVRQENAKAELLERQLAKIVDGIHSITVVLMFMKAHVIYDSSLINASKIAQEIDDLGFECQVLTDSANINETIHLLIGGMTSSVCAHRIESHVIAMRGVESCTVSLETTIAIIEYCTAQIGLRDIVDRIQSLGYSAELATHDDRLKRLGHADDIAKWKASFFISLVFGVPVMALMIYFHWFLQTPMHPERQVPIFVNALSMDNLILFVLSTPVQFFGGYNFYSHCWRALSHKTANMDLLVALATSIAYIYSVFIILMGIILNWPSSPMTFFDVPPMLLVFISLGRWLEYKAKGKTSEALSKLMSMQAKVAILVTIDEKTGQIITERGIETEFVQRDDLIKVMPGEKIPVDGIVFEGKSSADESFITGESMPVIKKPGSPVIGGSINQSTPIIIKATHVGKDSTLAQIVRLVEEAQSSKAPIQQMADKLAGYFVPIVILFSIITFIVWLFVGLNNTHISNNNHGHSIKNSSINSNSNNLSITDWESILRIAFNYAITVLAIACPCSLGLATPTAIMVGTGVGALNGILLKGGEPLEQAHKIRTVVFDKTGTLTEGKPRIVRLYSALPRTHLSLRRLVLLMGTAESSSEHPLGTAIVAFAKNLLKNEHWATVYNFRAVAGSGISCEVSNLTSVEASIISQPSEDNDEWPKVKLTGLSSSDSTNDVEKNVEFLTIYQNMILSISEDWNSLEQYTVVIGTESWMSENNIQIDNSTCECLTNERQLGNISVLCAINGRIAAVISIVDEIGIHQVFAEVLPNQKKDKIHQFQVNDNIVAMVGDGVNDSPALAAANVGIAISHGSDVAIESAGIVLVKNNLVDVVGAILLSKKVVRRIRINLFFAFIYNSIGIPLAAGAFSHWGFYIQPWMAAAAMALSSVSVVTSSLMLHNFNQETVNVYKGFMQLGQQLKQQKGLIEATEADFSLLENGGKKKKKGWFGRLNRGNITRSPPPLNGNGEKSFVDKDASERFLSSENESDDAEGMEVVGTKRFFTVKA</sequence>
<dbReference type="PANTHER" id="PTHR46594">
    <property type="entry name" value="P-TYPE CATION-TRANSPORTING ATPASE"/>
    <property type="match status" value="1"/>
</dbReference>
<dbReference type="PRINTS" id="PR00942">
    <property type="entry name" value="CUATPASEI"/>
</dbReference>
<dbReference type="SUPFAM" id="SSF81653">
    <property type="entry name" value="Calcium ATPase, transduction domain A"/>
    <property type="match status" value="1"/>
</dbReference>
<dbReference type="InterPro" id="IPR023214">
    <property type="entry name" value="HAD_sf"/>
</dbReference>
<dbReference type="PRINTS" id="PR00943">
    <property type="entry name" value="CUATPASE"/>
</dbReference>
<comment type="similarity">
    <text evidence="10">Belongs to the cation transport ATPase (P-type) (TC 3.A.3) family. Type IB subfamily.</text>
</comment>
<dbReference type="NCBIfam" id="TIGR01494">
    <property type="entry name" value="ATPase_P-type"/>
    <property type="match status" value="1"/>
</dbReference>
<dbReference type="PROSITE" id="PS00154">
    <property type="entry name" value="ATPASE_E1_E2"/>
    <property type="match status" value="1"/>
</dbReference>
<reference evidence="15" key="1">
    <citation type="submission" date="2022-11" db="UniProtKB">
        <authorList>
            <consortium name="WormBaseParasite"/>
        </authorList>
    </citation>
    <scope>IDENTIFICATION</scope>
</reference>
<dbReference type="PANTHER" id="PTHR46594:SF4">
    <property type="entry name" value="P-TYPE CATION-TRANSPORTING ATPASE"/>
    <property type="match status" value="1"/>
</dbReference>
<dbReference type="WBParaSite" id="scaffold34678_cov264.g21543">
    <property type="protein sequence ID" value="scaffold34678_cov264.g21543"/>
    <property type="gene ID" value="scaffold34678_cov264.g21543"/>
</dbReference>
<evidence type="ECO:0000259" key="13">
    <source>
        <dbReference type="PROSITE" id="PS50846"/>
    </source>
</evidence>
<keyword evidence="4 10" id="KW-0812">Transmembrane</keyword>
<dbReference type="SUPFAM" id="SSF81660">
    <property type="entry name" value="Metal cation-transporting ATPase, ATP-binding domain N"/>
    <property type="match status" value="1"/>
</dbReference>
<dbReference type="GO" id="GO:0016887">
    <property type="term" value="F:ATP hydrolysis activity"/>
    <property type="evidence" value="ECO:0007669"/>
    <property type="project" value="InterPro"/>
</dbReference>
<keyword evidence="11" id="KW-0175">Coiled coil</keyword>
<dbReference type="InterPro" id="IPR036412">
    <property type="entry name" value="HAD-like_sf"/>
</dbReference>
<dbReference type="Gene3D" id="3.40.1110.10">
    <property type="entry name" value="Calcium-transporting ATPase, cytoplasmic domain N"/>
    <property type="match status" value="1"/>
</dbReference>
<evidence type="ECO:0000256" key="5">
    <source>
        <dbReference type="ARBA" id="ARBA00022723"/>
    </source>
</evidence>
<comment type="subcellular location">
    <subcellularLocation>
        <location evidence="1">Golgi apparatus</location>
        <location evidence="1">trans-Golgi network membrane</location>
        <topology evidence="1">Multi-pass membrane protein</topology>
    </subcellularLocation>
    <subcellularLocation>
        <location evidence="10">Membrane</location>
    </subcellularLocation>
</comment>
<keyword evidence="9 10" id="KW-0472">Membrane</keyword>
<dbReference type="Gene3D" id="2.70.150.10">
    <property type="entry name" value="Calcium-transporting ATPase, cytoplasmic transduction domain A"/>
    <property type="match status" value="1"/>
</dbReference>
<dbReference type="SUPFAM" id="SSF56784">
    <property type="entry name" value="HAD-like"/>
    <property type="match status" value="1"/>
</dbReference>
<dbReference type="PROSITE" id="PS50846">
    <property type="entry name" value="HMA_2"/>
    <property type="match status" value="1"/>
</dbReference>
<feature type="region of interest" description="Disordered" evidence="12">
    <location>
        <begin position="181"/>
        <end position="240"/>
    </location>
</feature>
<keyword evidence="8 10" id="KW-1133">Transmembrane helix</keyword>
<dbReference type="InterPro" id="IPR036163">
    <property type="entry name" value="HMA_dom_sf"/>
</dbReference>
<evidence type="ECO:0000313" key="14">
    <source>
        <dbReference type="Proteomes" id="UP000887561"/>
    </source>
</evidence>
<feature type="coiled-coil region" evidence="11">
    <location>
        <begin position="304"/>
        <end position="340"/>
    </location>
</feature>
<dbReference type="FunFam" id="3.30.70.100:FF:000001">
    <property type="entry name" value="ATPase copper transporting beta"/>
    <property type="match status" value="1"/>
</dbReference>
<proteinExistence type="inferred from homology"/>
<dbReference type="SUPFAM" id="SSF55008">
    <property type="entry name" value="HMA, heavy metal-associated domain"/>
    <property type="match status" value="2"/>
</dbReference>
<evidence type="ECO:0000256" key="2">
    <source>
        <dbReference type="ARBA" id="ARBA00012517"/>
    </source>
</evidence>
<evidence type="ECO:0000256" key="6">
    <source>
        <dbReference type="ARBA" id="ARBA00022741"/>
    </source>
</evidence>
<feature type="transmembrane region" description="Helical" evidence="10">
    <location>
        <begin position="563"/>
        <end position="588"/>
    </location>
</feature>
<dbReference type="InterPro" id="IPR008250">
    <property type="entry name" value="ATPase_P-typ_transduc_dom_A_sf"/>
</dbReference>
<dbReference type="Pfam" id="PF00403">
    <property type="entry name" value="HMA"/>
    <property type="match status" value="1"/>
</dbReference>
<dbReference type="EC" id="7.2.2.8" evidence="2"/>
<feature type="transmembrane region" description="Helical" evidence="10">
    <location>
        <begin position="753"/>
        <end position="775"/>
    </location>
</feature>
<evidence type="ECO:0000256" key="8">
    <source>
        <dbReference type="ARBA" id="ARBA00022989"/>
    </source>
</evidence>
<feature type="compositionally biased region" description="Basic and acidic residues" evidence="12">
    <location>
        <begin position="222"/>
        <end position="231"/>
    </location>
</feature>
<dbReference type="Proteomes" id="UP000887561">
    <property type="component" value="Unplaced"/>
</dbReference>
<dbReference type="InterPro" id="IPR006121">
    <property type="entry name" value="HMA_dom"/>
</dbReference>
<keyword evidence="6 10" id="KW-0547">Nucleotide-binding</keyword>
<evidence type="ECO:0000256" key="10">
    <source>
        <dbReference type="RuleBase" id="RU362081"/>
    </source>
</evidence>
<protein>
    <recommendedName>
        <fullName evidence="2">P-type Cu(+) transporter</fullName>
        <ecNumber evidence="2">7.2.2.8</ecNumber>
    </recommendedName>
</protein>
<feature type="compositionally biased region" description="Polar residues" evidence="12">
    <location>
        <begin position="204"/>
        <end position="221"/>
    </location>
</feature>
<feature type="compositionally biased region" description="Polar residues" evidence="12">
    <location>
        <begin position="181"/>
        <end position="190"/>
    </location>
</feature>
<accession>A0A915MCD4</accession>
<dbReference type="FunFam" id="2.70.150.10:FF:000002">
    <property type="entry name" value="Copper-transporting ATPase 1, putative"/>
    <property type="match status" value="1"/>
</dbReference>
<evidence type="ECO:0000256" key="4">
    <source>
        <dbReference type="ARBA" id="ARBA00022692"/>
    </source>
</evidence>
<dbReference type="InterPro" id="IPR001757">
    <property type="entry name" value="P_typ_ATPase"/>
</dbReference>
<dbReference type="CDD" id="cd00371">
    <property type="entry name" value="HMA"/>
    <property type="match status" value="1"/>
</dbReference>
<name>A0A915MCD4_MELJA</name>
<feature type="domain" description="HMA" evidence="13">
    <location>
        <begin position="396"/>
        <end position="462"/>
    </location>
</feature>
<feature type="region of interest" description="Disordered" evidence="12">
    <location>
        <begin position="1266"/>
        <end position="1302"/>
    </location>
</feature>
<evidence type="ECO:0000256" key="3">
    <source>
        <dbReference type="ARBA" id="ARBA00022448"/>
    </source>
</evidence>
<evidence type="ECO:0000256" key="9">
    <source>
        <dbReference type="ARBA" id="ARBA00023136"/>
    </source>
</evidence>
<feature type="transmembrane region" description="Helical" evidence="10">
    <location>
        <begin position="1188"/>
        <end position="1208"/>
    </location>
</feature>
<feature type="transmembrane region" description="Helical" evidence="10">
    <location>
        <begin position="1160"/>
        <end position="1182"/>
    </location>
</feature>
<keyword evidence="7 10" id="KW-0067">ATP-binding</keyword>
<dbReference type="Pfam" id="PF00702">
    <property type="entry name" value="Hydrolase"/>
    <property type="match status" value="1"/>
</dbReference>
<dbReference type="InterPro" id="IPR018303">
    <property type="entry name" value="ATPase_P-typ_P_site"/>
</dbReference>
<dbReference type="GO" id="GO:0016020">
    <property type="term" value="C:membrane"/>
    <property type="evidence" value="ECO:0007669"/>
    <property type="project" value="UniProtKB-SubCell"/>
</dbReference>
<keyword evidence="5 10" id="KW-0479">Metal-binding</keyword>
<evidence type="ECO:0000256" key="7">
    <source>
        <dbReference type="ARBA" id="ARBA00022840"/>
    </source>
</evidence>
<organism evidence="14 15">
    <name type="scientific">Meloidogyne javanica</name>
    <name type="common">Root-knot nematode worm</name>
    <dbReference type="NCBI Taxonomy" id="6303"/>
    <lineage>
        <taxon>Eukaryota</taxon>
        <taxon>Metazoa</taxon>
        <taxon>Ecdysozoa</taxon>
        <taxon>Nematoda</taxon>
        <taxon>Chromadorea</taxon>
        <taxon>Rhabditida</taxon>
        <taxon>Tylenchina</taxon>
        <taxon>Tylenchomorpha</taxon>
        <taxon>Tylenchoidea</taxon>
        <taxon>Meloidogynidae</taxon>
        <taxon>Meloidogyninae</taxon>
        <taxon>Meloidogyne</taxon>
        <taxon>Meloidogyne incognita group</taxon>
    </lineage>
</organism>
<feature type="transmembrane region" description="Helical" evidence="10">
    <location>
        <begin position="486"/>
        <end position="507"/>
    </location>
</feature>
<dbReference type="CDD" id="cd02094">
    <property type="entry name" value="P-type_ATPase_Cu-like"/>
    <property type="match status" value="1"/>
</dbReference>
<dbReference type="InterPro" id="IPR023299">
    <property type="entry name" value="ATPase_P-typ_cyto_dom_N"/>
</dbReference>
<evidence type="ECO:0000256" key="1">
    <source>
        <dbReference type="ARBA" id="ARBA00004166"/>
    </source>
</evidence>
<dbReference type="Pfam" id="PF00122">
    <property type="entry name" value="E1-E2_ATPase"/>
    <property type="match status" value="1"/>
</dbReference>
<dbReference type="NCBIfam" id="TIGR01525">
    <property type="entry name" value="ATPase-IB_hvy"/>
    <property type="match status" value="1"/>
</dbReference>
<evidence type="ECO:0000256" key="11">
    <source>
        <dbReference type="SAM" id="Coils"/>
    </source>
</evidence>
<dbReference type="GO" id="GO:0005802">
    <property type="term" value="C:trans-Golgi network"/>
    <property type="evidence" value="ECO:0007669"/>
    <property type="project" value="UniProtKB-ARBA"/>
</dbReference>
<dbReference type="InterPro" id="IPR027256">
    <property type="entry name" value="P-typ_ATPase_IB"/>
</dbReference>
<dbReference type="GO" id="GO:0005524">
    <property type="term" value="F:ATP binding"/>
    <property type="evidence" value="ECO:0007669"/>
    <property type="project" value="UniProtKB-UniRule"/>
</dbReference>
<feature type="transmembrane region" description="Helical" evidence="10">
    <location>
        <begin position="811"/>
        <end position="834"/>
    </location>
</feature>
<dbReference type="InterPro" id="IPR023298">
    <property type="entry name" value="ATPase_P-typ_TM_dom_sf"/>
</dbReference>
<keyword evidence="3" id="KW-0813">Transport</keyword>
<dbReference type="GO" id="GO:0046872">
    <property type="term" value="F:metal ion binding"/>
    <property type="evidence" value="ECO:0007669"/>
    <property type="project" value="UniProtKB-KW"/>
</dbReference>
<evidence type="ECO:0000256" key="12">
    <source>
        <dbReference type="SAM" id="MobiDB-lite"/>
    </source>
</evidence>
<evidence type="ECO:0000313" key="15">
    <source>
        <dbReference type="WBParaSite" id="scaffold34678_cov264.g21543"/>
    </source>
</evidence>
<dbReference type="SUPFAM" id="SSF81665">
    <property type="entry name" value="Calcium ATPase, transmembrane domain M"/>
    <property type="match status" value="1"/>
</dbReference>
<keyword evidence="14" id="KW-1185">Reference proteome</keyword>
<dbReference type="GO" id="GO:0140581">
    <property type="term" value="F:P-type monovalent copper transporter activity"/>
    <property type="evidence" value="ECO:0007669"/>
    <property type="project" value="UniProtKB-EC"/>
</dbReference>
<feature type="transmembrane region" description="Helical" evidence="10">
    <location>
        <begin position="519"/>
        <end position="542"/>
    </location>
</feature>